<dbReference type="Proteomes" id="UP001177021">
    <property type="component" value="Unassembled WGS sequence"/>
</dbReference>
<dbReference type="EMBL" id="CASHSV030000044">
    <property type="protein sequence ID" value="CAJ2644905.1"/>
    <property type="molecule type" value="Genomic_DNA"/>
</dbReference>
<sequence>MSGNEWYIHTRPFFAGQAHTLTTQVYCRREVLIVALRKGTMICTGYFLCLMAYQTVLSWLTMSKECFLDISPSQFEAHAGMAARRQPLLRIAVYQIVVGIV</sequence>
<organism evidence="1 2">
    <name type="scientific">Trifolium pratense</name>
    <name type="common">Red clover</name>
    <dbReference type="NCBI Taxonomy" id="57577"/>
    <lineage>
        <taxon>Eukaryota</taxon>
        <taxon>Viridiplantae</taxon>
        <taxon>Streptophyta</taxon>
        <taxon>Embryophyta</taxon>
        <taxon>Tracheophyta</taxon>
        <taxon>Spermatophyta</taxon>
        <taxon>Magnoliopsida</taxon>
        <taxon>eudicotyledons</taxon>
        <taxon>Gunneridae</taxon>
        <taxon>Pentapetalae</taxon>
        <taxon>rosids</taxon>
        <taxon>fabids</taxon>
        <taxon>Fabales</taxon>
        <taxon>Fabaceae</taxon>
        <taxon>Papilionoideae</taxon>
        <taxon>50 kb inversion clade</taxon>
        <taxon>NPAAA clade</taxon>
        <taxon>Hologalegina</taxon>
        <taxon>IRL clade</taxon>
        <taxon>Trifolieae</taxon>
        <taxon>Trifolium</taxon>
    </lineage>
</organism>
<name>A0ACB0JJL6_TRIPR</name>
<gene>
    <name evidence="1" type="ORF">MILVUS5_LOCUS13863</name>
</gene>
<evidence type="ECO:0000313" key="2">
    <source>
        <dbReference type="Proteomes" id="UP001177021"/>
    </source>
</evidence>
<keyword evidence="2" id="KW-1185">Reference proteome</keyword>
<proteinExistence type="predicted"/>
<reference evidence="1" key="1">
    <citation type="submission" date="2023-10" db="EMBL/GenBank/DDBJ databases">
        <authorList>
            <person name="Rodriguez Cubillos JULIANA M."/>
            <person name="De Vega J."/>
        </authorList>
    </citation>
    <scope>NUCLEOTIDE SEQUENCE</scope>
</reference>
<protein>
    <submittedName>
        <fullName evidence="1">Uncharacterized protein</fullName>
    </submittedName>
</protein>
<accession>A0ACB0JJL6</accession>
<comment type="caution">
    <text evidence="1">The sequence shown here is derived from an EMBL/GenBank/DDBJ whole genome shotgun (WGS) entry which is preliminary data.</text>
</comment>
<evidence type="ECO:0000313" key="1">
    <source>
        <dbReference type="EMBL" id="CAJ2644905.1"/>
    </source>
</evidence>